<evidence type="ECO:0000256" key="3">
    <source>
        <dbReference type="ARBA" id="ARBA00022089"/>
    </source>
</evidence>
<reference evidence="13 14" key="2">
    <citation type="journal article" date="2017" name="Sci. Rep.">
        <title>Ant-infecting Ophiocordyceps genomes reveal a high diversity of potential behavioral manipulation genes and a possible major role for enterotoxins.</title>
        <authorList>
            <person name="de Bekker C."/>
            <person name="Ohm R.A."/>
            <person name="Evans H.C."/>
            <person name="Brachmann A."/>
            <person name="Hughes D.P."/>
        </authorList>
    </citation>
    <scope>NUCLEOTIDE SEQUENCE [LARGE SCALE GENOMIC DNA]</scope>
    <source>
        <strain evidence="13 14">SC16a</strain>
    </source>
</reference>
<dbReference type="GO" id="GO:0005789">
    <property type="term" value="C:endoplasmic reticulum membrane"/>
    <property type="evidence" value="ECO:0007669"/>
    <property type="project" value="UniProtKB-SubCell"/>
</dbReference>
<keyword evidence="6" id="KW-0256">Endoplasmic reticulum</keyword>
<evidence type="ECO:0000313" key="13">
    <source>
        <dbReference type="EMBL" id="PFH61957.1"/>
    </source>
</evidence>
<keyword evidence="7 10" id="KW-1133">Transmembrane helix</keyword>
<keyword evidence="14" id="KW-1185">Reference proteome</keyword>
<dbReference type="GO" id="GO:0006078">
    <property type="term" value="P:(1-&gt;6)-beta-D-glucan biosynthetic process"/>
    <property type="evidence" value="ECO:0007669"/>
    <property type="project" value="TreeGrafter"/>
</dbReference>
<feature type="transmembrane region" description="Helical" evidence="10">
    <location>
        <begin position="223"/>
        <end position="246"/>
    </location>
</feature>
<keyword evidence="4 10" id="KW-0812">Transmembrane</keyword>
<evidence type="ECO:0000256" key="1">
    <source>
        <dbReference type="ARBA" id="ARBA00004115"/>
    </source>
</evidence>
<evidence type="ECO:0000256" key="6">
    <source>
        <dbReference type="ARBA" id="ARBA00022824"/>
    </source>
</evidence>
<evidence type="ECO:0000256" key="7">
    <source>
        <dbReference type="ARBA" id="ARBA00022989"/>
    </source>
</evidence>
<dbReference type="GO" id="GO:0009272">
    <property type="term" value="P:fungal-type cell wall biogenesis"/>
    <property type="evidence" value="ECO:0007669"/>
    <property type="project" value="TreeGrafter"/>
</dbReference>
<dbReference type="GO" id="GO:0071555">
    <property type="term" value="P:cell wall organization"/>
    <property type="evidence" value="ECO:0007669"/>
    <property type="project" value="UniProtKB-KW"/>
</dbReference>
<feature type="signal peptide" evidence="11">
    <location>
        <begin position="1"/>
        <end position="18"/>
    </location>
</feature>
<proteinExistence type="inferred from homology"/>
<dbReference type="AlphaFoldDB" id="A0A2A9PM21"/>
<reference evidence="13 14" key="1">
    <citation type="journal article" date="2015" name="BMC Genomics">
        <title>Gene expression during zombie ant biting behavior reflects the complexity underlying fungal parasitic behavioral manipulation.</title>
        <authorList>
            <person name="de Bekker C."/>
            <person name="Ohm R.A."/>
            <person name="Loreto R.G."/>
            <person name="Sebastian A."/>
            <person name="Albert I."/>
            <person name="Merrow M."/>
            <person name="Brachmann A."/>
            <person name="Hughes D.P."/>
        </authorList>
    </citation>
    <scope>NUCLEOTIDE SEQUENCE [LARGE SCALE GENOMIC DNA]</scope>
    <source>
        <strain evidence="13 14">SC16a</strain>
    </source>
</reference>
<dbReference type="PANTHER" id="PTHR28285">
    <property type="entry name" value="PROTEIN BIG1"/>
    <property type="match status" value="1"/>
</dbReference>
<name>A0A2A9PM21_OPHUN</name>
<feature type="chain" id="PRO_5012789702" description="Protein BIG1" evidence="11">
    <location>
        <begin position="19"/>
        <end position="272"/>
    </location>
</feature>
<gene>
    <name evidence="13" type="ORF">XA68_15719</name>
</gene>
<evidence type="ECO:0000256" key="4">
    <source>
        <dbReference type="ARBA" id="ARBA00022692"/>
    </source>
</evidence>
<protein>
    <recommendedName>
        <fullName evidence="3">Protein BIG1</fullName>
    </recommendedName>
</protein>
<comment type="caution">
    <text evidence="13">The sequence shown here is derived from an EMBL/GenBank/DDBJ whole genome shotgun (WGS) entry which is preliminary data.</text>
</comment>
<dbReference type="OrthoDB" id="9985059at2759"/>
<dbReference type="EMBL" id="LAZP02000048">
    <property type="protein sequence ID" value="PFH61957.1"/>
    <property type="molecule type" value="Genomic_DNA"/>
</dbReference>
<dbReference type="PANTHER" id="PTHR28285:SF1">
    <property type="entry name" value="PROTEIN BIG1"/>
    <property type="match status" value="1"/>
</dbReference>
<evidence type="ECO:0000256" key="2">
    <source>
        <dbReference type="ARBA" id="ARBA00008203"/>
    </source>
</evidence>
<feature type="domain" description="V-type proton ATPase subunit S1/VOA1 transmembrane" evidence="12">
    <location>
        <begin position="222"/>
        <end position="261"/>
    </location>
</feature>
<comment type="subcellular location">
    <subcellularLocation>
        <location evidence="1">Endoplasmic reticulum membrane</location>
        <topology evidence="1">Single-pass type I membrane protein</topology>
    </subcellularLocation>
</comment>
<evidence type="ECO:0000256" key="5">
    <source>
        <dbReference type="ARBA" id="ARBA00022729"/>
    </source>
</evidence>
<dbReference type="Pfam" id="PF20520">
    <property type="entry name" value="Ac45-VOA1_TM"/>
    <property type="match status" value="1"/>
</dbReference>
<sequence>MRLRAALGVLALSCSAAALRDSFPLLLLSTAKFHDAANRYQYQTSAEALNHAREVLATCPTDRYLIATQPGIHASDFRQPDGCAMPRLCRAAARPRIQSKFSVAEVVGNIEYPGFTQYIESECAKKGKAVIVDEVHLPPLNTEDRAGDLLKRDVILSDNLEAITKSDGYTILFLPRPGEPAYQAEFVDPLHQDLKRDLEPELVRREDNNTAWDRLPLFEKYQFFTPGIFTGIIVAVVLFSILGVGLNALSSLEVSYGAFEKDMGPAAQKKQQ</sequence>
<evidence type="ECO:0000313" key="14">
    <source>
        <dbReference type="Proteomes" id="UP000037136"/>
    </source>
</evidence>
<keyword evidence="8 10" id="KW-0472">Membrane</keyword>
<evidence type="ECO:0000256" key="9">
    <source>
        <dbReference type="ARBA" id="ARBA00023316"/>
    </source>
</evidence>
<dbReference type="STRING" id="268505.A0A2A9PM21"/>
<comment type="similarity">
    <text evidence="2">Belongs to the BIG1 family.</text>
</comment>
<evidence type="ECO:0000259" key="12">
    <source>
        <dbReference type="Pfam" id="PF20520"/>
    </source>
</evidence>
<evidence type="ECO:0000256" key="10">
    <source>
        <dbReference type="SAM" id="Phobius"/>
    </source>
</evidence>
<dbReference type="Proteomes" id="UP000037136">
    <property type="component" value="Unassembled WGS sequence"/>
</dbReference>
<dbReference type="InterPro" id="IPR037654">
    <property type="entry name" value="Big1"/>
</dbReference>
<organism evidence="13 14">
    <name type="scientific">Ophiocordyceps unilateralis</name>
    <name type="common">Zombie-ant fungus</name>
    <name type="synonym">Torrubia unilateralis</name>
    <dbReference type="NCBI Taxonomy" id="268505"/>
    <lineage>
        <taxon>Eukaryota</taxon>
        <taxon>Fungi</taxon>
        <taxon>Dikarya</taxon>
        <taxon>Ascomycota</taxon>
        <taxon>Pezizomycotina</taxon>
        <taxon>Sordariomycetes</taxon>
        <taxon>Hypocreomycetidae</taxon>
        <taxon>Hypocreales</taxon>
        <taxon>Ophiocordycipitaceae</taxon>
        <taxon>Ophiocordyceps</taxon>
    </lineage>
</organism>
<accession>A0A2A9PM21</accession>
<evidence type="ECO:0000256" key="8">
    <source>
        <dbReference type="ARBA" id="ARBA00023136"/>
    </source>
</evidence>
<evidence type="ECO:0000256" key="11">
    <source>
        <dbReference type="SAM" id="SignalP"/>
    </source>
</evidence>
<dbReference type="InterPro" id="IPR046756">
    <property type="entry name" value="VAS1/VOA1_TM"/>
</dbReference>
<keyword evidence="5 11" id="KW-0732">Signal</keyword>
<keyword evidence="9" id="KW-0961">Cell wall biogenesis/degradation</keyword>